<feature type="domain" description="DUF427" evidence="1">
    <location>
        <begin position="19"/>
        <end position="106"/>
    </location>
</feature>
<dbReference type="RefSeq" id="WP_183314664.1">
    <property type="nucleotide sequence ID" value="NZ_JACHXQ010000009.1"/>
</dbReference>
<sequence length="110" mass="12614">MATHASEPRITLHPHARRVQVVLDGTQLADTTRAIELRERGYPPRQYIPRGDVRMDLLTPSKTVTHCPFKGDASYYSFGEHQDVAWSYEKPLEELKDIEGRVVFYQGVSE</sequence>
<evidence type="ECO:0000313" key="2">
    <source>
        <dbReference type="EMBL" id="MBB3185010.1"/>
    </source>
</evidence>
<comment type="caution">
    <text evidence="2">The sequence shown here is derived from an EMBL/GenBank/DDBJ whole genome shotgun (WGS) entry which is preliminary data.</text>
</comment>
<reference evidence="2 3" key="1">
    <citation type="submission" date="2020-08" db="EMBL/GenBank/DDBJ databases">
        <title>Genomic Encyclopedia of Type Strains, Phase III (KMG-III): the genomes of soil and plant-associated and newly described type strains.</title>
        <authorList>
            <person name="Whitman W."/>
        </authorList>
    </citation>
    <scope>NUCLEOTIDE SEQUENCE [LARGE SCALE GENOMIC DNA]</scope>
    <source>
        <strain evidence="2 3">CECT 7341</strain>
    </source>
</reference>
<proteinExistence type="predicted"/>
<gene>
    <name evidence="2" type="ORF">FHR95_002590</name>
</gene>
<dbReference type="Proteomes" id="UP000563050">
    <property type="component" value="Unassembled WGS sequence"/>
</dbReference>
<dbReference type="EMBL" id="JACHXQ010000009">
    <property type="protein sequence ID" value="MBB3185010.1"/>
    <property type="molecule type" value="Genomic_DNA"/>
</dbReference>
<accession>A0A7W5DLY4</accession>
<evidence type="ECO:0000259" key="1">
    <source>
        <dbReference type="Pfam" id="PF04248"/>
    </source>
</evidence>
<dbReference type="Pfam" id="PF04248">
    <property type="entry name" value="NTP_transf_9"/>
    <property type="match status" value="1"/>
</dbReference>
<evidence type="ECO:0000313" key="3">
    <source>
        <dbReference type="Proteomes" id="UP000563050"/>
    </source>
</evidence>
<dbReference type="InterPro" id="IPR038694">
    <property type="entry name" value="DUF427_sf"/>
</dbReference>
<organism evidence="2 3">
    <name type="scientific">Halomonas fontilapidosi</name>
    <dbReference type="NCBI Taxonomy" id="616675"/>
    <lineage>
        <taxon>Bacteria</taxon>
        <taxon>Pseudomonadati</taxon>
        <taxon>Pseudomonadota</taxon>
        <taxon>Gammaproteobacteria</taxon>
        <taxon>Oceanospirillales</taxon>
        <taxon>Halomonadaceae</taxon>
        <taxon>Halomonas</taxon>
    </lineage>
</organism>
<dbReference type="PANTHER" id="PTHR34310">
    <property type="entry name" value="DUF427 DOMAIN PROTEIN (AFU_ORTHOLOGUE AFUA_3G02220)"/>
    <property type="match status" value="1"/>
</dbReference>
<keyword evidence="3" id="KW-1185">Reference proteome</keyword>
<dbReference type="AlphaFoldDB" id="A0A7W5DLY4"/>
<dbReference type="Gene3D" id="2.170.150.40">
    <property type="entry name" value="Domain of unknown function (DUF427)"/>
    <property type="match status" value="1"/>
</dbReference>
<name>A0A7W5DLY4_9GAMM</name>
<dbReference type="PANTHER" id="PTHR34310:SF8">
    <property type="entry name" value="CONSERVED PROTEIN"/>
    <property type="match status" value="1"/>
</dbReference>
<protein>
    <submittedName>
        <fullName evidence="2">Uncharacterized protein (DUF427 family)</fullName>
    </submittedName>
</protein>
<dbReference type="InterPro" id="IPR007361">
    <property type="entry name" value="DUF427"/>
</dbReference>